<sequence length="1290" mass="138994">MERNRDARRSNLASSNGLPRRRQRSNNLRDSPEAGEMEVQETVRLRERASKRERDRDLLNRSKRRRADKVVLQGSNNREEGEESTEDSSGEEEDYETEQLSNRKISPSARVSRQVPPLKSTDEMISFPVPRKARSASVKRSLENWVAGNGVFVEEQNHGRSSISPARRSVESDRVSPSSSNGSFRKKMKPNGPKTRFPKATKSSSSAQEDIEIEIAEVLYGLMKQSQSSKKEDSAGNPFPKLESEDANGFSTETKPSGLSQIASSAQSQSQTTVLADPLVGVASKKKKVESENSPTPMKVENEQRAKIENFSPKRVQISVLNAVISESSFDTGKTASVLMESGENVVMIKQGDSKPSDEEEPNSIDGAVTREKSVSTEKESAKLDVDFQDSTVTKAVGYHRISTVSKVENQREEKFKIDLMAPPPMASSPERDGPVDIALDPKYKVLDMELKIETVVKDEAKVVKKEMRAEDSKDKKMDTIGEKRDSLKLDLEKPHQDNGSDCCKFEHGKKQQLSKPGIPKVEKTAQSSSVPVPITLTGWPNGLPPLGYMPPFQTMPPTDGSTRSSTALQPSHFLLSQPWPKRCAMHHYIARNIHLHQQFAKMNQFWPSAPGSASPCGAKPNNLNVVPSAENLIFGNPLQGSFPVVNLNSTEEKGKVMASFPGLTRKDKSSDCTNLLDTAQRKQVVLQLASQPAAAGNLMHGPAFLFPLSQHQSAANQSGPSKCATSTNKASLSNNSTPGISTGSAALPGVAAAVSFNYPNLGANEAPYLTILQNNGYPLAVSAPVGNPSAIRGGTPTQALPFFNGSFYSSQMFHPQLQQQQAHSQPVVQPPYQNAVTSSGSSTSHKQPESNQPRGGQISGNNFLSSTSMQSQQLQKYHMLTSNQSRKLDPEMNGENTTSDTQKSVYGQKPPLPNQPLNYALVPSATVGGGSVNGNHSEKQLSQQKNLKGGVDLVPPQAFAVSFASFTGNNIPSNLNFSSMAQNPTIFHSLPEMARQGYQVAPVPQAAQQKNHQISDGKNGGGSTNLDDGKKVSLGKSHTTNGQTYVFDNPARSLNFASSPVAANWPPRSITSTTVTTNPPIAANSSNSQQQLLLLQKQHMVQQHQQQPVAASRSKSQTANTMPAAFVAAKFSSNAAIFPQTAPQSNSSAQSTQWKNSARTSAAQVACTSVAATNASAVKNLPQQPSRLPQGQTQISFGVNTKSSLSPQVQEIPISSQSASPMIVGSPPSSGNLRTSSTGSKVGSSVPTIQSQQSENSSPGNGQKSSPVCGRNVPSILSTCPSHLSELKY</sequence>
<evidence type="ECO:0000313" key="3">
    <source>
        <dbReference type="RefSeq" id="XP_021279650.1"/>
    </source>
</evidence>
<dbReference type="GO" id="GO:0042752">
    <property type="term" value="P:regulation of circadian rhythm"/>
    <property type="evidence" value="ECO:0007669"/>
    <property type="project" value="InterPro"/>
</dbReference>
<feature type="compositionally biased region" description="Polar residues" evidence="1">
    <location>
        <begin position="833"/>
        <end position="864"/>
    </location>
</feature>
<feature type="compositionally biased region" description="Basic and acidic residues" evidence="1">
    <location>
        <begin position="41"/>
        <end position="60"/>
    </location>
</feature>
<feature type="compositionally biased region" description="Low complexity" evidence="1">
    <location>
        <begin position="865"/>
        <end position="876"/>
    </location>
</feature>
<dbReference type="Proteomes" id="UP000504621">
    <property type="component" value="Unplaced"/>
</dbReference>
<feature type="region of interest" description="Disordered" evidence="1">
    <location>
        <begin position="350"/>
        <end position="382"/>
    </location>
</feature>
<protein>
    <submittedName>
        <fullName evidence="3">Protein TIME FOR COFFEE isoform X1</fullName>
    </submittedName>
</protein>
<feature type="compositionally biased region" description="Low complexity" evidence="1">
    <location>
        <begin position="816"/>
        <end position="832"/>
    </location>
</feature>
<feature type="region of interest" description="Disordered" evidence="1">
    <location>
        <begin position="816"/>
        <end position="918"/>
    </location>
</feature>
<feature type="compositionally biased region" description="Polar residues" evidence="1">
    <location>
        <begin position="1037"/>
        <end position="1046"/>
    </location>
</feature>
<dbReference type="PANTHER" id="PTHR34798">
    <property type="entry name" value="PROTEIN TIME FOR COFFEE"/>
    <property type="match status" value="1"/>
</dbReference>
<feature type="compositionally biased region" description="Acidic residues" evidence="1">
    <location>
        <begin position="80"/>
        <end position="97"/>
    </location>
</feature>
<organism evidence="2 3">
    <name type="scientific">Herrania umbratica</name>
    <dbReference type="NCBI Taxonomy" id="108875"/>
    <lineage>
        <taxon>Eukaryota</taxon>
        <taxon>Viridiplantae</taxon>
        <taxon>Streptophyta</taxon>
        <taxon>Embryophyta</taxon>
        <taxon>Tracheophyta</taxon>
        <taxon>Spermatophyta</taxon>
        <taxon>Magnoliopsida</taxon>
        <taxon>eudicotyledons</taxon>
        <taxon>Gunneridae</taxon>
        <taxon>Pentapetalae</taxon>
        <taxon>rosids</taxon>
        <taxon>malvids</taxon>
        <taxon>Malvales</taxon>
        <taxon>Malvaceae</taxon>
        <taxon>Byttnerioideae</taxon>
        <taxon>Herrania</taxon>
    </lineage>
</organism>
<feature type="compositionally biased region" description="Basic and acidic residues" evidence="1">
    <location>
        <begin position="493"/>
        <end position="510"/>
    </location>
</feature>
<feature type="region of interest" description="Disordered" evidence="1">
    <location>
        <begin position="716"/>
        <end position="737"/>
    </location>
</feature>
<feature type="region of interest" description="Disordered" evidence="1">
    <location>
        <begin position="1"/>
        <end position="208"/>
    </location>
</feature>
<feature type="region of interest" description="Disordered" evidence="1">
    <location>
        <begin position="225"/>
        <end position="306"/>
    </location>
</feature>
<dbReference type="OrthoDB" id="784889at2759"/>
<feature type="compositionally biased region" description="Polar residues" evidence="1">
    <location>
        <begin position="249"/>
        <end position="259"/>
    </location>
</feature>
<keyword evidence="2" id="KW-1185">Reference proteome</keyword>
<dbReference type="InterPro" id="IPR039317">
    <property type="entry name" value="TIC"/>
</dbReference>
<evidence type="ECO:0000313" key="2">
    <source>
        <dbReference type="Proteomes" id="UP000504621"/>
    </source>
</evidence>
<feature type="compositionally biased region" description="Polar residues" evidence="1">
    <location>
        <begin position="99"/>
        <end position="111"/>
    </location>
</feature>
<feature type="region of interest" description="Disordered" evidence="1">
    <location>
        <begin position="493"/>
        <end position="527"/>
    </location>
</feature>
<dbReference type="GeneID" id="110413216"/>
<feature type="compositionally biased region" description="Low complexity" evidence="1">
    <location>
        <begin position="1236"/>
        <end position="1247"/>
    </location>
</feature>
<name>A0A6J0ZY85_9ROSI</name>
<reference evidence="3" key="1">
    <citation type="submission" date="2025-08" db="UniProtKB">
        <authorList>
            <consortium name="RefSeq"/>
        </authorList>
    </citation>
    <scope>IDENTIFICATION</scope>
    <source>
        <tissue evidence="3">Leaf</tissue>
    </source>
</reference>
<dbReference type="GO" id="GO:0005634">
    <property type="term" value="C:nucleus"/>
    <property type="evidence" value="ECO:0007669"/>
    <property type="project" value="TreeGrafter"/>
</dbReference>
<feature type="region of interest" description="Disordered" evidence="1">
    <location>
        <begin position="1005"/>
        <end position="1046"/>
    </location>
</feature>
<feature type="compositionally biased region" description="Polar residues" evidence="1">
    <location>
        <begin position="895"/>
        <end position="906"/>
    </location>
</feature>
<feature type="compositionally biased region" description="Polar residues" evidence="1">
    <location>
        <begin position="1203"/>
        <end position="1221"/>
    </location>
</feature>
<feature type="region of interest" description="Disordered" evidence="1">
    <location>
        <begin position="1203"/>
        <end position="1290"/>
    </location>
</feature>
<feature type="compositionally biased region" description="Polar residues" evidence="1">
    <location>
        <begin position="1248"/>
        <end position="1267"/>
    </location>
</feature>
<feature type="compositionally biased region" description="Basic and acidic residues" evidence="1">
    <location>
        <begin position="369"/>
        <end position="382"/>
    </location>
</feature>
<gene>
    <name evidence="3" type="primary">LOC110413216</name>
</gene>
<dbReference type="PANTHER" id="PTHR34798:SF1">
    <property type="entry name" value="TIC-LIKE PROTEIN"/>
    <property type="match status" value="1"/>
</dbReference>
<feature type="compositionally biased region" description="Low complexity" evidence="1">
    <location>
        <begin position="260"/>
        <end position="271"/>
    </location>
</feature>
<evidence type="ECO:0000256" key="1">
    <source>
        <dbReference type="SAM" id="MobiDB-lite"/>
    </source>
</evidence>
<dbReference type="RefSeq" id="XP_021279650.1">
    <property type="nucleotide sequence ID" value="XM_021423975.1"/>
</dbReference>
<proteinExistence type="predicted"/>
<accession>A0A6J0ZY85</accession>